<reference evidence="3" key="1">
    <citation type="submission" date="2016-01" db="EMBL/GenBank/DDBJ databases">
        <authorList>
            <person name="Mitreva M."/>
            <person name="Pepin K.H."/>
            <person name="Mihindukulasuriya K.A."/>
            <person name="Fulton R."/>
            <person name="Fronick C."/>
            <person name="O'Laughlin M."/>
            <person name="Miner T."/>
            <person name="Herter B."/>
            <person name="Rosa B.A."/>
            <person name="Cordes M."/>
            <person name="Tomlinson C."/>
            <person name="Wollam A."/>
            <person name="Palsikar V.B."/>
            <person name="Mardis E.R."/>
            <person name="Wilson R.K."/>
        </authorList>
    </citation>
    <scope>NUCLEOTIDE SEQUENCE [LARGE SCALE GENOMIC DNA]</scope>
    <source>
        <strain evidence="3">MJR8151</strain>
    </source>
</reference>
<keyword evidence="1" id="KW-0472">Membrane</keyword>
<feature type="non-terminal residue" evidence="2">
    <location>
        <position position="1"/>
    </location>
</feature>
<evidence type="ECO:0000256" key="1">
    <source>
        <dbReference type="SAM" id="Phobius"/>
    </source>
</evidence>
<dbReference type="PATRIC" id="fig|33036.3.peg.1826"/>
<organism evidence="2 3">
    <name type="scientific">Anaerococcus tetradius</name>
    <dbReference type="NCBI Taxonomy" id="33036"/>
    <lineage>
        <taxon>Bacteria</taxon>
        <taxon>Bacillati</taxon>
        <taxon>Bacillota</taxon>
        <taxon>Tissierellia</taxon>
        <taxon>Tissierellales</taxon>
        <taxon>Peptoniphilaceae</taxon>
        <taxon>Anaerococcus</taxon>
    </lineage>
</organism>
<accession>A0A133KAB1</accession>
<gene>
    <name evidence="2" type="ORF">HMPREF3200_01848</name>
</gene>
<name>A0A133KAB1_9FIRM</name>
<keyword evidence="3" id="KW-1185">Reference proteome</keyword>
<dbReference type="EMBL" id="LRPM01000086">
    <property type="protein sequence ID" value="KWZ76444.1"/>
    <property type="molecule type" value="Genomic_DNA"/>
</dbReference>
<comment type="caution">
    <text evidence="2">The sequence shown here is derived from an EMBL/GenBank/DDBJ whole genome shotgun (WGS) entry which is preliminary data.</text>
</comment>
<keyword evidence="1" id="KW-0812">Transmembrane</keyword>
<protein>
    <submittedName>
        <fullName evidence="2">Uncharacterized protein</fullName>
    </submittedName>
</protein>
<evidence type="ECO:0000313" key="2">
    <source>
        <dbReference type="EMBL" id="KWZ76444.1"/>
    </source>
</evidence>
<keyword evidence="1" id="KW-1133">Transmembrane helix</keyword>
<feature type="transmembrane region" description="Helical" evidence="1">
    <location>
        <begin position="20"/>
        <end position="38"/>
    </location>
</feature>
<dbReference type="Proteomes" id="UP000070383">
    <property type="component" value="Unassembled WGS sequence"/>
</dbReference>
<proteinExistence type="predicted"/>
<evidence type="ECO:0000313" key="3">
    <source>
        <dbReference type="Proteomes" id="UP000070383"/>
    </source>
</evidence>
<dbReference type="AlphaFoldDB" id="A0A133KAB1"/>
<sequence>VYKPSKHKTTKKEIPPRKLAFSFGMTLGDALLIVTIQLG</sequence>